<dbReference type="RefSeq" id="WP_380855715.1">
    <property type="nucleotide sequence ID" value="NZ_JBHRXV010000001.1"/>
</dbReference>
<dbReference type="PRINTS" id="PR00412">
    <property type="entry name" value="EPOXHYDRLASE"/>
</dbReference>
<name>A0ABV7X501_9SPHN</name>
<keyword evidence="4" id="KW-1185">Reference proteome</keyword>
<keyword evidence="1 3" id="KW-0378">Hydrolase</keyword>
<accession>A0ABV7X501</accession>
<comment type="caution">
    <text evidence="3">The sequence shown here is derived from an EMBL/GenBank/DDBJ whole genome shotgun (WGS) entry which is preliminary data.</text>
</comment>
<reference evidence="4" key="1">
    <citation type="journal article" date="2019" name="Int. J. Syst. Evol. Microbiol.">
        <title>The Global Catalogue of Microorganisms (GCM) 10K type strain sequencing project: providing services to taxonomists for standard genome sequencing and annotation.</title>
        <authorList>
            <consortium name="The Broad Institute Genomics Platform"/>
            <consortium name="The Broad Institute Genome Sequencing Center for Infectious Disease"/>
            <person name="Wu L."/>
            <person name="Ma J."/>
        </authorList>
    </citation>
    <scope>NUCLEOTIDE SEQUENCE [LARGE SCALE GENOMIC DNA]</scope>
    <source>
        <strain evidence="4">KCTC 42644</strain>
    </source>
</reference>
<dbReference type="Pfam" id="PF00561">
    <property type="entry name" value="Abhydrolase_1"/>
    <property type="match status" value="1"/>
</dbReference>
<feature type="domain" description="AB hydrolase-1" evidence="2">
    <location>
        <begin position="29"/>
        <end position="274"/>
    </location>
</feature>
<dbReference type="PANTHER" id="PTHR43798">
    <property type="entry name" value="MONOACYLGLYCEROL LIPASE"/>
    <property type="match status" value="1"/>
</dbReference>
<dbReference type="InterPro" id="IPR000639">
    <property type="entry name" value="Epox_hydrolase-like"/>
</dbReference>
<evidence type="ECO:0000259" key="2">
    <source>
        <dbReference type="Pfam" id="PF00561"/>
    </source>
</evidence>
<dbReference type="GO" id="GO:0016787">
    <property type="term" value="F:hydrolase activity"/>
    <property type="evidence" value="ECO:0007669"/>
    <property type="project" value="UniProtKB-KW"/>
</dbReference>
<proteinExistence type="predicted"/>
<evidence type="ECO:0000313" key="3">
    <source>
        <dbReference type="EMBL" id="MFC3711220.1"/>
    </source>
</evidence>
<dbReference type="InterPro" id="IPR000073">
    <property type="entry name" value="AB_hydrolase_1"/>
</dbReference>
<evidence type="ECO:0000313" key="4">
    <source>
        <dbReference type="Proteomes" id="UP001595615"/>
    </source>
</evidence>
<organism evidence="3 4">
    <name type="scientific">Sphingoaurantiacus capsulatus</name>
    <dbReference type="NCBI Taxonomy" id="1771310"/>
    <lineage>
        <taxon>Bacteria</taxon>
        <taxon>Pseudomonadati</taxon>
        <taxon>Pseudomonadota</taxon>
        <taxon>Alphaproteobacteria</taxon>
        <taxon>Sphingomonadales</taxon>
        <taxon>Sphingosinicellaceae</taxon>
        <taxon>Sphingoaurantiacus</taxon>
    </lineage>
</organism>
<dbReference type="Gene3D" id="3.40.50.1820">
    <property type="entry name" value="alpha/beta hydrolase"/>
    <property type="match status" value="1"/>
</dbReference>
<gene>
    <name evidence="3" type="ORF">ACFOMD_01465</name>
</gene>
<dbReference type="InterPro" id="IPR050266">
    <property type="entry name" value="AB_hydrolase_sf"/>
</dbReference>
<evidence type="ECO:0000256" key="1">
    <source>
        <dbReference type="ARBA" id="ARBA00022801"/>
    </source>
</evidence>
<dbReference type="EMBL" id="JBHRXV010000001">
    <property type="protein sequence ID" value="MFC3711220.1"/>
    <property type="molecule type" value="Genomic_DNA"/>
</dbReference>
<protein>
    <submittedName>
        <fullName evidence="3">Alpha/beta fold hydrolase</fullName>
    </submittedName>
</protein>
<dbReference type="SUPFAM" id="SSF53474">
    <property type="entry name" value="alpha/beta-Hydrolases"/>
    <property type="match status" value="1"/>
</dbReference>
<dbReference type="PANTHER" id="PTHR43798:SF31">
    <property type="entry name" value="AB HYDROLASE SUPERFAMILY PROTEIN YCLE"/>
    <property type="match status" value="1"/>
</dbReference>
<dbReference type="Proteomes" id="UP001595615">
    <property type="component" value="Unassembled WGS sequence"/>
</dbReference>
<dbReference type="PRINTS" id="PR00111">
    <property type="entry name" value="ABHYDROLASE"/>
</dbReference>
<dbReference type="InterPro" id="IPR029058">
    <property type="entry name" value="AB_hydrolase_fold"/>
</dbReference>
<sequence length="289" mass="30823">MTAITAENSSRFADTARGRIHYNEAGEGPVVIMLHGSGPGATGWSNFSPNIGPLAERYRIILMDFPGWGQSDALDSSGEHLLVALADAVKALMDTLGIDRAALVGNSLGGMAAQLFASLHADRITHLITMGAPAPAGPPQFFSPGGISEGLRTLFEAYHAPTLENFRRLVGIMVFDPAFITDRLVAQRREGAVANPQHLQNFPRNAGAMPSLNAPEIARLGDALAMIATPALIIHGRDDRVINVENSLRVAAIIPNSTLLVFNRCGHWAQLEHAAAFNRQVDAFIAAHG</sequence>